<protein>
    <submittedName>
        <fullName evidence="1">Uncharacterized protein</fullName>
    </submittedName>
</protein>
<gene>
    <name evidence="1" type="ORF">RFI_17378</name>
</gene>
<evidence type="ECO:0000313" key="2">
    <source>
        <dbReference type="Proteomes" id="UP000023152"/>
    </source>
</evidence>
<reference evidence="1 2" key="1">
    <citation type="journal article" date="2013" name="Curr. Biol.">
        <title>The Genome of the Foraminiferan Reticulomyxa filosa.</title>
        <authorList>
            <person name="Glockner G."/>
            <person name="Hulsmann N."/>
            <person name="Schleicher M."/>
            <person name="Noegel A.A."/>
            <person name="Eichinger L."/>
            <person name="Gallinger C."/>
            <person name="Pawlowski J."/>
            <person name="Sierra R."/>
            <person name="Euteneuer U."/>
            <person name="Pillet L."/>
            <person name="Moustafa A."/>
            <person name="Platzer M."/>
            <person name="Groth M."/>
            <person name="Szafranski K."/>
            <person name="Schliwa M."/>
        </authorList>
    </citation>
    <scope>NUCLEOTIDE SEQUENCE [LARGE SCALE GENOMIC DNA]</scope>
</reference>
<keyword evidence="2" id="KW-1185">Reference proteome</keyword>
<dbReference type="AlphaFoldDB" id="X6N278"/>
<dbReference type="Proteomes" id="UP000023152">
    <property type="component" value="Unassembled WGS sequence"/>
</dbReference>
<accession>X6N278</accession>
<name>X6N278_RETFI</name>
<dbReference type="EMBL" id="ASPP01013229">
    <property type="protein sequence ID" value="ETO19849.1"/>
    <property type="molecule type" value="Genomic_DNA"/>
</dbReference>
<comment type="caution">
    <text evidence="1">The sequence shown here is derived from an EMBL/GenBank/DDBJ whole genome shotgun (WGS) entry which is preliminary data.</text>
</comment>
<organism evidence="1 2">
    <name type="scientific">Reticulomyxa filosa</name>
    <dbReference type="NCBI Taxonomy" id="46433"/>
    <lineage>
        <taxon>Eukaryota</taxon>
        <taxon>Sar</taxon>
        <taxon>Rhizaria</taxon>
        <taxon>Retaria</taxon>
        <taxon>Foraminifera</taxon>
        <taxon>Monothalamids</taxon>
        <taxon>Reticulomyxidae</taxon>
        <taxon>Reticulomyxa</taxon>
    </lineage>
</organism>
<proteinExistence type="predicted"/>
<sequence length="174" mass="21061">MYDHQLNNLMILFEMFGNRIGRTEILRRWTKRNQVFIDTFMDLNNVCVDMNINGKNIGNKKYRTEEKSDLKIVREMCLHVLWNILTKPKKTKYQQINSFALQKNFKHKCLQTVYLSQSLSALEHHLQEFGFEKRADTNWYLAGPIHLLRLWKCYSDWINTQKLYLYIHICIYSF</sequence>
<evidence type="ECO:0000313" key="1">
    <source>
        <dbReference type="EMBL" id="ETO19849.1"/>
    </source>
</evidence>